<accession>A0A4Y7KHL8</accession>
<name>A0A4Y7KHL8_PAPSO</name>
<keyword evidence="4" id="KW-1185">Reference proteome</keyword>
<evidence type="ECO:0000259" key="2">
    <source>
        <dbReference type="PROSITE" id="PS50927"/>
    </source>
</evidence>
<dbReference type="PROSITE" id="PS50927">
    <property type="entry name" value="BULB_LECTIN"/>
    <property type="match status" value="1"/>
</dbReference>
<gene>
    <name evidence="3" type="ORF">C5167_034790</name>
</gene>
<evidence type="ECO:0000313" key="3">
    <source>
        <dbReference type="EMBL" id="RZC71568.1"/>
    </source>
</evidence>
<dbReference type="AlphaFoldDB" id="A0A4Y7KHL8"/>
<dbReference type="InterPro" id="IPR035446">
    <property type="entry name" value="SLSG/EP1"/>
</dbReference>
<dbReference type="Gene3D" id="2.90.10.10">
    <property type="entry name" value="Bulb-type lectin domain"/>
    <property type="match status" value="1"/>
</dbReference>
<dbReference type="SMART" id="SM00108">
    <property type="entry name" value="B_lectin"/>
    <property type="match status" value="1"/>
</dbReference>
<dbReference type="PANTHER" id="PTHR32444:SF10">
    <property type="entry name" value="CURCULIN-LIKE (MANNOSE-BINDING) LECTIN FAMILY PROTEIN-RELATED"/>
    <property type="match status" value="1"/>
</dbReference>
<organism evidence="3 4">
    <name type="scientific">Papaver somniferum</name>
    <name type="common">Opium poppy</name>
    <dbReference type="NCBI Taxonomy" id="3469"/>
    <lineage>
        <taxon>Eukaryota</taxon>
        <taxon>Viridiplantae</taxon>
        <taxon>Streptophyta</taxon>
        <taxon>Embryophyta</taxon>
        <taxon>Tracheophyta</taxon>
        <taxon>Spermatophyta</taxon>
        <taxon>Magnoliopsida</taxon>
        <taxon>Ranunculales</taxon>
        <taxon>Papaveraceae</taxon>
        <taxon>Papaveroideae</taxon>
        <taxon>Papaver</taxon>
    </lineage>
</organism>
<feature type="signal peptide" evidence="1">
    <location>
        <begin position="1"/>
        <end position="22"/>
    </location>
</feature>
<dbReference type="InterPro" id="IPR036426">
    <property type="entry name" value="Bulb-type_lectin_dom_sf"/>
</dbReference>
<dbReference type="PIRSF" id="PIRSF002686">
    <property type="entry name" value="SLG"/>
    <property type="match status" value="1"/>
</dbReference>
<evidence type="ECO:0000256" key="1">
    <source>
        <dbReference type="SAM" id="SignalP"/>
    </source>
</evidence>
<dbReference type="Pfam" id="PF01453">
    <property type="entry name" value="B_lectin"/>
    <property type="match status" value="1"/>
</dbReference>
<keyword evidence="1" id="KW-0732">Signal</keyword>
<evidence type="ECO:0000313" key="4">
    <source>
        <dbReference type="Proteomes" id="UP000316621"/>
    </source>
</evidence>
<dbReference type="OrthoDB" id="785331at2759"/>
<dbReference type="SUPFAM" id="SSF51110">
    <property type="entry name" value="alpha-D-mannose-specific plant lectins"/>
    <property type="match status" value="1"/>
</dbReference>
<dbReference type="CDD" id="cd00028">
    <property type="entry name" value="B_lectin"/>
    <property type="match status" value="1"/>
</dbReference>
<sequence>MTKSLFLFLFFILCSSSIIVRAVVPASKTFNIVNRGALLSGIVEFNAEFRQLRFANYPFRLCFYKPFLADSYILAIGLGNGGNTRIRWVWAANLNHPVGENANLVFNSTGNLALIDTDGRVAWQTNTANKGVVDIKLLPNGNFVLVNKNGGFVWQSFNHPTNTLVVGQALIPGSSSTNKLVNGAYSLVLQGKQLGLFFNPNSKSSSSKPLNYFNLIEPILQSSVLKSVTFNIAPDSFGAESANELGLYTSPSTRFILAQPKYNSTLSIFRLGADGNAYIYTYFEKSSERDAWEETYATFSKNGTNGECLMPEKCGSFGLCSNSQCVACPTPKGTTGWNKECKPSSLPSCSVSAAKVGYYKLEGVDRFLSAASAEAEGPMKVDACMKKCSDDCKCAGFFYRVDSSMCLRTAQFYTMMKLSDDLESNKLSTVYIKYAK</sequence>
<feature type="domain" description="Bulb-type lectin" evidence="2">
    <location>
        <begin position="40"/>
        <end position="158"/>
    </location>
</feature>
<dbReference type="EMBL" id="CM010721">
    <property type="protein sequence ID" value="RZC71568.1"/>
    <property type="molecule type" value="Genomic_DNA"/>
</dbReference>
<dbReference type="PANTHER" id="PTHR32444">
    <property type="entry name" value="BULB-TYPE LECTIN DOMAIN-CONTAINING PROTEIN"/>
    <property type="match status" value="1"/>
</dbReference>
<feature type="chain" id="PRO_5021198600" description="Bulb-type lectin domain-containing protein" evidence="1">
    <location>
        <begin position="23"/>
        <end position="436"/>
    </location>
</feature>
<reference evidence="3 4" key="1">
    <citation type="journal article" date="2018" name="Science">
        <title>The opium poppy genome and morphinan production.</title>
        <authorList>
            <person name="Guo L."/>
            <person name="Winzer T."/>
            <person name="Yang X."/>
            <person name="Li Y."/>
            <person name="Ning Z."/>
            <person name="He Z."/>
            <person name="Teodor R."/>
            <person name="Lu Y."/>
            <person name="Bowser T.A."/>
            <person name="Graham I.A."/>
            <person name="Ye K."/>
        </authorList>
    </citation>
    <scope>NUCLEOTIDE SEQUENCE [LARGE SCALE GENOMIC DNA]</scope>
    <source>
        <strain evidence="4">cv. HN1</strain>
        <tissue evidence="3">Leaves</tissue>
    </source>
</reference>
<protein>
    <recommendedName>
        <fullName evidence="2">Bulb-type lectin domain-containing protein</fullName>
    </recommendedName>
</protein>
<dbReference type="InterPro" id="IPR001480">
    <property type="entry name" value="Bulb-type_lectin_dom"/>
</dbReference>
<proteinExistence type="predicted"/>
<dbReference type="OMA" id="DHETSIS"/>
<dbReference type="Proteomes" id="UP000316621">
    <property type="component" value="Chromosome 7"/>
</dbReference>
<dbReference type="Gramene" id="RZC71568">
    <property type="protein sequence ID" value="RZC71568"/>
    <property type="gene ID" value="C5167_034790"/>
</dbReference>